<gene>
    <name evidence="1" type="ORF">SE37_05985</name>
</gene>
<evidence type="ECO:0000313" key="2">
    <source>
        <dbReference type="Proteomes" id="UP000031433"/>
    </source>
</evidence>
<dbReference type="AlphaFoldDB" id="A0A0C1QNK4"/>
<dbReference type="Proteomes" id="UP000031433">
    <property type="component" value="Unassembled WGS sequence"/>
</dbReference>
<reference evidence="1 2" key="1">
    <citation type="submission" date="2015-01" db="EMBL/GenBank/DDBJ databases">
        <title>Genome sequence of the anaerobic bacterium Geobacter soli GSS01, a dissimilatory Fe(III) reducer from soil.</title>
        <authorList>
            <person name="Yang G."/>
            <person name="Zhou S."/>
        </authorList>
    </citation>
    <scope>NUCLEOTIDE SEQUENCE [LARGE SCALE GENOMIC DNA]</scope>
    <source>
        <strain evidence="1 2">GSS01</strain>
    </source>
</reference>
<organism evidence="1 2">
    <name type="scientific">Geobacter soli</name>
    <dbReference type="NCBI Taxonomy" id="1510391"/>
    <lineage>
        <taxon>Bacteria</taxon>
        <taxon>Pseudomonadati</taxon>
        <taxon>Thermodesulfobacteriota</taxon>
        <taxon>Desulfuromonadia</taxon>
        <taxon>Geobacterales</taxon>
        <taxon>Geobacteraceae</taxon>
        <taxon>Geobacter</taxon>
    </lineage>
</organism>
<name>A0A0C1QNK4_9BACT</name>
<sequence length="213" mass="23741">MKAHMLAFFIAVLLLAGCSGIKVIPQQVPQGVVNLSDNSQTVAKDGVSITVANSNTEMVSYNLDGTVTAFVVTIDNQSPREIGFDAGSFVLLDDQNRQYLPLTPEKVKELMSRDSYYLIPYPYVGFYYLEDYERTSFYNTTESQLPYYYEVYPQDIQTRALAADPVIPGAKTTGLVYFRIDLGAVKEVKLFIYRSGSSKSAAPDFLFPFVVGK</sequence>
<evidence type="ECO:0008006" key="3">
    <source>
        <dbReference type="Google" id="ProtNLM"/>
    </source>
</evidence>
<proteinExistence type="predicted"/>
<keyword evidence="2" id="KW-1185">Reference proteome</keyword>
<dbReference type="RefSeq" id="WP_039644545.1">
    <property type="nucleotide sequence ID" value="NZ_JXBL01000001.1"/>
</dbReference>
<evidence type="ECO:0000313" key="1">
    <source>
        <dbReference type="EMBL" id="KIE42202.1"/>
    </source>
</evidence>
<protein>
    <recommendedName>
        <fullName evidence="3">Lipoprotein</fullName>
    </recommendedName>
</protein>
<comment type="caution">
    <text evidence="1">The sequence shown here is derived from an EMBL/GenBank/DDBJ whole genome shotgun (WGS) entry which is preliminary data.</text>
</comment>
<accession>A0A0C1QNK4</accession>
<dbReference type="EMBL" id="JXBL01000001">
    <property type="protein sequence ID" value="KIE42202.1"/>
    <property type="molecule type" value="Genomic_DNA"/>
</dbReference>
<dbReference type="PROSITE" id="PS51257">
    <property type="entry name" value="PROKAR_LIPOPROTEIN"/>
    <property type="match status" value="1"/>
</dbReference>